<keyword evidence="3" id="KW-1185">Reference proteome</keyword>
<reference evidence="2" key="1">
    <citation type="journal article" date="2022" name="Int. J. Mol. Sci.">
        <title>Draft Genome of Tanacetum Coccineum: Genomic Comparison of Closely Related Tanacetum-Family Plants.</title>
        <authorList>
            <person name="Yamashiro T."/>
            <person name="Shiraishi A."/>
            <person name="Nakayama K."/>
            <person name="Satake H."/>
        </authorList>
    </citation>
    <scope>NUCLEOTIDE SEQUENCE</scope>
</reference>
<evidence type="ECO:0000313" key="2">
    <source>
        <dbReference type="EMBL" id="GJS95922.1"/>
    </source>
</evidence>
<name>A0ABQ5A448_9ASTR</name>
<dbReference type="Pfam" id="PF00078">
    <property type="entry name" value="RVT_1"/>
    <property type="match status" value="1"/>
</dbReference>
<dbReference type="InterPro" id="IPR043502">
    <property type="entry name" value="DNA/RNA_pol_sf"/>
</dbReference>
<dbReference type="InterPro" id="IPR000477">
    <property type="entry name" value="RT_dom"/>
</dbReference>
<proteinExistence type="predicted"/>
<dbReference type="SUPFAM" id="SSF56672">
    <property type="entry name" value="DNA/RNA polymerases"/>
    <property type="match status" value="1"/>
</dbReference>
<keyword evidence="2" id="KW-0548">Nucleotidyltransferase</keyword>
<feature type="domain" description="Reverse transcriptase" evidence="1">
    <location>
        <begin position="1"/>
        <end position="148"/>
    </location>
</feature>
<accession>A0ABQ5A448</accession>
<gene>
    <name evidence="2" type="ORF">Tco_0802890</name>
</gene>
<dbReference type="PANTHER" id="PTHR31635">
    <property type="entry name" value="REVERSE TRANSCRIPTASE DOMAIN-CONTAINING PROTEIN-RELATED"/>
    <property type="match status" value="1"/>
</dbReference>
<reference evidence="2" key="2">
    <citation type="submission" date="2022-01" db="EMBL/GenBank/DDBJ databases">
        <authorList>
            <person name="Yamashiro T."/>
            <person name="Shiraishi A."/>
            <person name="Satake H."/>
            <person name="Nakayama K."/>
        </authorList>
    </citation>
    <scope>NUCLEOTIDE SEQUENCE</scope>
</reference>
<dbReference type="PANTHER" id="PTHR31635:SF196">
    <property type="entry name" value="REVERSE TRANSCRIPTASE DOMAIN-CONTAINING PROTEIN-RELATED"/>
    <property type="match status" value="1"/>
</dbReference>
<dbReference type="GO" id="GO:0003964">
    <property type="term" value="F:RNA-directed DNA polymerase activity"/>
    <property type="evidence" value="ECO:0007669"/>
    <property type="project" value="UniProtKB-KW"/>
</dbReference>
<dbReference type="Proteomes" id="UP001151760">
    <property type="component" value="Unassembled WGS sequence"/>
</dbReference>
<organism evidence="2 3">
    <name type="scientific">Tanacetum coccineum</name>
    <dbReference type="NCBI Taxonomy" id="301880"/>
    <lineage>
        <taxon>Eukaryota</taxon>
        <taxon>Viridiplantae</taxon>
        <taxon>Streptophyta</taxon>
        <taxon>Embryophyta</taxon>
        <taxon>Tracheophyta</taxon>
        <taxon>Spermatophyta</taxon>
        <taxon>Magnoliopsida</taxon>
        <taxon>eudicotyledons</taxon>
        <taxon>Gunneridae</taxon>
        <taxon>Pentapetalae</taxon>
        <taxon>asterids</taxon>
        <taxon>campanulids</taxon>
        <taxon>Asterales</taxon>
        <taxon>Asteraceae</taxon>
        <taxon>Asteroideae</taxon>
        <taxon>Anthemideae</taxon>
        <taxon>Anthemidinae</taxon>
        <taxon>Tanacetum</taxon>
    </lineage>
</organism>
<keyword evidence="2" id="KW-0695">RNA-directed DNA polymerase</keyword>
<dbReference type="EMBL" id="BQNB010011847">
    <property type="protein sequence ID" value="GJS95922.1"/>
    <property type="molecule type" value="Genomic_DNA"/>
</dbReference>
<keyword evidence="2" id="KW-0808">Transferase</keyword>
<sequence length="148" mass="16845">MVNEILAWANKIKERLFILKVDFEKAFDSLDWDFLDNIMGQLGFSMKWTKWIHGCLDLAISSVLVNVSTTKEFKIQRGLRQGDPSSPFLFIIAVEALHISLKEAKAKNIFEGAKVGNNKVDVSHLQFMDDALIMGKWSLDNAKNLCRI</sequence>
<evidence type="ECO:0000313" key="3">
    <source>
        <dbReference type="Proteomes" id="UP001151760"/>
    </source>
</evidence>
<dbReference type="PROSITE" id="PS50878">
    <property type="entry name" value="RT_POL"/>
    <property type="match status" value="1"/>
</dbReference>
<protein>
    <submittedName>
        <fullName evidence="2">RNA-directed DNA polymerase, eukaryota, reverse transcriptase zinc-binding domain protein</fullName>
    </submittedName>
</protein>
<evidence type="ECO:0000259" key="1">
    <source>
        <dbReference type="PROSITE" id="PS50878"/>
    </source>
</evidence>
<comment type="caution">
    <text evidence="2">The sequence shown here is derived from an EMBL/GenBank/DDBJ whole genome shotgun (WGS) entry which is preliminary data.</text>
</comment>